<keyword evidence="1" id="KW-0436">Ligase</keyword>
<reference evidence="1" key="1">
    <citation type="submission" date="2022-07" db="EMBL/GenBank/DDBJ databases">
        <title>Phylogenomic reconstructions and comparative analyses of Kickxellomycotina fungi.</title>
        <authorList>
            <person name="Reynolds N.K."/>
            <person name="Stajich J.E."/>
            <person name="Barry K."/>
            <person name="Grigoriev I.V."/>
            <person name="Crous P."/>
            <person name="Smith M.E."/>
        </authorList>
    </citation>
    <scope>NUCLEOTIDE SEQUENCE</scope>
    <source>
        <strain evidence="1">NRRL 5244</strain>
    </source>
</reference>
<accession>A0ACC1J3P8</accession>
<gene>
    <name evidence="1" type="primary">MSD1</name>
    <name evidence="1" type="ORF">FBU59_005120</name>
</gene>
<sequence length="153" mass="16886">MPDAPLPHPFLFVGAQVRLASSTAHPKLATHLRTHTCGDLSASHVDQQVKLCGWAQNIRVLSDTLVFVQLRDAYGSIQLLAEQSKANDFAKQKRVLEQLSPDTLIGVQGTIVRRPEATVKQDGAGEIELLVDNIEVLNHTESLPFNPYIKEKL</sequence>
<dbReference type="EC" id="6.1.1.12" evidence="1"/>
<dbReference type="EMBL" id="JANBPW010003957">
    <property type="protein sequence ID" value="KAJ1936234.1"/>
    <property type="molecule type" value="Genomic_DNA"/>
</dbReference>
<keyword evidence="2" id="KW-1185">Reference proteome</keyword>
<evidence type="ECO:0000313" key="1">
    <source>
        <dbReference type="EMBL" id="KAJ1936234.1"/>
    </source>
</evidence>
<protein>
    <submittedName>
        <fullName evidence="1">Aspartate--tRNA ligase msd1</fullName>
        <ecNumber evidence="1">6.1.1.12</ecNumber>
    </submittedName>
</protein>
<proteinExistence type="predicted"/>
<dbReference type="Proteomes" id="UP001150603">
    <property type="component" value="Unassembled WGS sequence"/>
</dbReference>
<comment type="caution">
    <text evidence="1">The sequence shown here is derived from an EMBL/GenBank/DDBJ whole genome shotgun (WGS) entry which is preliminary data.</text>
</comment>
<name>A0ACC1J3P8_9FUNG</name>
<evidence type="ECO:0000313" key="2">
    <source>
        <dbReference type="Proteomes" id="UP001150603"/>
    </source>
</evidence>
<feature type="non-terminal residue" evidence="1">
    <location>
        <position position="153"/>
    </location>
</feature>
<organism evidence="1 2">
    <name type="scientific">Linderina macrospora</name>
    <dbReference type="NCBI Taxonomy" id="4868"/>
    <lineage>
        <taxon>Eukaryota</taxon>
        <taxon>Fungi</taxon>
        <taxon>Fungi incertae sedis</taxon>
        <taxon>Zoopagomycota</taxon>
        <taxon>Kickxellomycotina</taxon>
        <taxon>Kickxellomycetes</taxon>
        <taxon>Kickxellales</taxon>
        <taxon>Kickxellaceae</taxon>
        <taxon>Linderina</taxon>
    </lineage>
</organism>